<evidence type="ECO:0000313" key="2">
    <source>
        <dbReference type="EMBL" id="KAK3594636.1"/>
    </source>
</evidence>
<keyword evidence="3" id="KW-1185">Reference proteome</keyword>
<reference evidence="2" key="3">
    <citation type="submission" date="2023-05" db="EMBL/GenBank/DDBJ databases">
        <authorList>
            <person name="Smith C.H."/>
        </authorList>
    </citation>
    <scope>NUCLEOTIDE SEQUENCE</scope>
    <source>
        <strain evidence="2">CHS0354</strain>
        <tissue evidence="2">Mantle</tissue>
    </source>
</reference>
<protein>
    <submittedName>
        <fullName evidence="2">Uncharacterized protein</fullName>
    </submittedName>
</protein>
<gene>
    <name evidence="2" type="ORF">CHS0354_013268</name>
</gene>
<proteinExistence type="predicted"/>
<evidence type="ECO:0000313" key="3">
    <source>
        <dbReference type="Proteomes" id="UP001195483"/>
    </source>
</evidence>
<name>A0AAE0SMC6_9BIVA</name>
<accession>A0AAE0SMC6</accession>
<sequence>MIGVSGGSETANTEDMSVRNSVRDDLAGENSIAVSSSKSPRMDDEPLQSKMMLVSDSALDDNEQSGHTAEQSGAMNPEDTLINIDNDSEVPDHTRVDIYGKVVVTDELRTEKSPLSVAAIRSSSRVTKHLHG</sequence>
<dbReference type="Proteomes" id="UP001195483">
    <property type="component" value="Unassembled WGS sequence"/>
</dbReference>
<feature type="compositionally biased region" description="Polar residues" evidence="1">
    <location>
        <begin position="7"/>
        <end position="20"/>
    </location>
</feature>
<feature type="region of interest" description="Disordered" evidence="1">
    <location>
        <begin position="1"/>
        <end position="92"/>
    </location>
</feature>
<dbReference type="AlphaFoldDB" id="A0AAE0SMC6"/>
<evidence type="ECO:0000256" key="1">
    <source>
        <dbReference type="SAM" id="MobiDB-lite"/>
    </source>
</evidence>
<organism evidence="2 3">
    <name type="scientific">Potamilus streckersoni</name>
    <dbReference type="NCBI Taxonomy" id="2493646"/>
    <lineage>
        <taxon>Eukaryota</taxon>
        <taxon>Metazoa</taxon>
        <taxon>Spiralia</taxon>
        <taxon>Lophotrochozoa</taxon>
        <taxon>Mollusca</taxon>
        <taxon>Bivalvia</taxon>
        <taxon>Autobranchia</taxon>
        <taxon>Heteroconchia</taxon>
        <taxon>Palaeoheterodonta</taxon>
        <taxon>Unionida</taxon>
        <taxon>Unionoidea</taxon>
        <taxon>Unionidae</taxon>
        <taxon>Ambleminae</taxon>
        <taxon>Lampsilini</taxon>
        <taxon>Potamilus</taxon>
    </lineage>
</organism>
<reference evidence="2" key="1">
    <citation type="journal article" date="2021" name="Genome Biol. Evol.">
        <title>A High-Quality Reference Genome for a Parasitic Bivalve with Doubly Uniparental Inheritance (Bivalvia: Unionida).</title>
        <authorList>
            <person name="Smith C.H."/>
        </authorList>
    </citation>
    <scope>NUCLEOTIDE SEQUENCE</scope>
    <source>
        <strain evidence="2">CHS0354</strain>
    </source>
</reference>
<comment type="caution">
    <text evidence="2">The sequence shown here is derived from an EMBL/GenBank/DDBJ whole genome shotgun (WGS) entry which is preliminary data.</text>
</comment>
<reference evidence="2" key="2">
    <citation type="journal article" date="2021" name="Genome Biol. Evol.">
        <title>Developing a high-quality reference genome for a parasitic bivalve with doubly uniparental inheritance (Bivalvia: Unionida).</title>
        <authorList>
            <person name="Smith C.H."/>
        </authorList>
    </citation>
    <scope>NUCLEOTIDE SEQUENCE</scope>
    <source>
        <strain evidence="2">CHS0354</strain>
        <tissue evidence="2">Mantle</tissue>
    </source>
</reference>
<feature type="compositionally biased region" description="Polar residues" evidence="1">
    <location>
        <begin position="65"/>
        <end position="74"/>
    </location>
</feature>
<dbReference type="EMBL" id="JAEAOA010000805">
    <property type="protein sequence ID" value="KAK3594636.1"/>
    <property type="molecule type" value="Genomic_DNA"/>
</dbReference>